<dbReference type="GO" id="GO:0016324">
    <property type="term" value="C:apical plasma membrane"/>
    <property type="evidence" value="ECO:0007669"/>
    <property type="project" value="TreeGrafter"/>
</dbReference>
<dbReference type="InterPro" id="IPR052684">
    <property type="entry name" value="Podoplanin_domain"/>
</dbReference>
<dbReference type="GO" id="GO:0016323">
    <property type="term" value="C:basolateral plasma membrane"/>
    <property type="evidence" value="ECO:0007669"/>
    <property type="project" value="TreeGrafter"/>
</dbReference>
<sequence length="122" mass="12744">MTLKIRLLVFLVARVTICIFATEASTAPAEEEEEELATALLGASEGPDYSEVPTLELMTTDSITSSSDLGENTTDAEPPTTSEDPLETVTLVGIILGTIAAIGVATGIVIVLAKKMSGRYSP</sequence>
<dbReference type="RefSeq" id="XP_034280226.1">
    <property type="nucleotide sequence ID" value="XM_034424335.2"/>
</dbReference>
<protein>
    <submittedName>
        <fullName evidence="5">Podoplanin isoform X1</fullName>
    </submittedName>
</protein>
<feature type="signal peptide" evidence="3">
    <location>
        <begin position="1"/>
        <end position="26"/>
    </location>
</feature>
<evidence type="ECO:0000256" key="1">
    <source>
        <dbReference type="SAM" id="MobiDB-lite"/>
    </source>
</evidence>
<reference evidence="5" key="1">
    <citation type="submission" date="2025-08" db="UniProtKB">
        <authorList>
            <consortium name="RefSeq"/>
        </authorList>
    </citation>
    <scope>IDENTIFICATION</scope>
    <source>
        <tissue evidence="5">Blood</tissue>
    </source>
</reference>
<feature type="region of interest" description="Disordered" evidence="1">
    <location>
        <begin position="60"/>
        <end position="84"/>
    </location>
</feature>
<dbReference type="OMA" id="SAWLWIP"/>
<dbReference type="Proteomes" id="UP001652622">
    <property type="component" value="Unplaced"/>
</dbReference>
<dbReference type="GO" id="GO:0007155">
    <property type="term" value="P:cell adhesion"/>
    <property type="evidence" value="ECO:0007669"/>
    <property type="project" value="TreeGrafter"/>
</dbReference>
<dbReference type="InParanoid" id="A0A6P9CM81"/>
<dbReference type="GeneID" id="117669687"/>
<keyword evidence="2" id="KW-0812">Transmembrane</keyword>
<evidence type="ECO:0000313" key="5">
    <source>
        <dbReference type="RefSeq" id="XP_034280226.1"/>
    </source>
</evidence>
<evidence type="ECO:0000313" key="4">
    <source>
        <dbReference type="Proteomes" id="UP001652622"/>
    </source>
</evidence>
<evidence type="ECO:0000256" key="2">
    <source>
        <dbReference type="SAM" id="Phobius"/>
    </source>
</evidence>
<keyword evidence="4" id="KW-1185">Reference proteome</keyword>
<dbReference type="AlphaFoldDB" id="A0A6P9CM81"/>
<dbReference type="PANTHER" id="PTHR47390">
    <property type="entry name" value="PODOPLANIN"/>
    <property type="match status" value="1"/>
</dbReference>
<name>A0A6P9CM81_PANGU</name>
<dbReference type="GO" id="GO:0007165">
    <property type="term" value="P:signal transduction"/>
    <property type="evidence" value="ECO:0007669"/>
    <property type="project" value="TreeGrafter"/>
</dbReference>
<keyword evidence="2" id="KW-0472">Membrane</keyword>
<accession>A0A6P9CM81</accession>
<dbReference type="GO" id="GO:0030027">
    <property type="term" value="C:lamellipodium"/>
    <property type="evidence" value="ECO:0007669"/>
    <property type="project" value="TreeGrafter"/>
</dbReference>
<dbReference type="Pfam" id="PF05808">
    <property type="entry name" value="Podoplanin"/>
    <property type="match status" value="1"/>
</dbReference>
<evidence type="ECO:0000256" key="3">
    <source>
        <dbReference type="SAM" id="SignalP"/>
    </source>
</evidence>
<keyword evidence="2" id="KW-1133">Transmembrane helix</keyword>
<dbReference type="GO" id="GO:1901731">
    <property type="term" value="P:positive regulation of platelet aggregation"/>
    <property type="evidence" value="ECO:0007669"/>
    <property type="project" value="TreeGrafter"/>
</dbReference>
<dbReference type="KEGG" id="pgut:117669687"/>
<organism evidence="4 5">
    <name type="scientific">Pantherophis guttatus</name>
    <name type="common">Corn snake</name>
    <name type="synonym">Elaphe guttata</name>
    <dbReference type="NCBI Taxonomy" id="94885"/>
    <lineage>
        <taxon>Eukaryota</taxon>
        <taxon>Metazoa</taxon>
        <taxon>Chordata</taxon>
        <taxon>Craniata</taxon>
        <taxon>Vertebrata</taxon>
        <taxon>Euteleostomi</taxon>
        <taxon>Lepidosauria</taxon>
        <taxon>Squamata</taxon>
        <taxon>Bifurcata</taxon>
        <taxon>Unidentata</taxon>
        <taxon>Episquamata</taxon>
        <taxon>Toxicofera</taxon>
        <taxon>Serpentes</taxon>
        <taxon>Colubroidea</taxon>
        <taxon>Colubridae</taxon>
        <taxon>Colubrinae</taxon>
        <taxon>Pantherophis</taxon>
    </lineage>
</organism>
<feature type="chain" id="PRO_5027664729" evidence="3">
    <location>
        <begin position="27"/>
        <end position="122"/>
    </location>
</feature>
<gene>
    <name evidence="5" type="primary">PDPN</name>
</gene>
<dbReference type="CTD" id="10630"/>
<keyword evidence="3" id="KW-0732">Signal</keyword>
<dbReference type="PANTHER" id="PTHR47390:SF1">
    <property type="entry name" value="PODOPLANIN"/>
    <property type="match status" value="1"/>
</dbReference>
<dbReference type="GO" id="GO:0016477">
    <property type="term" value="P:cell migration"/>
    <property type="evidence" value="ECO:0007669"/>
    <property type="project" value="TreeGrafter"/>
</dbReference>
<feature type="transmembrane region" description="Helical" evidence="2">
    <location>
        <begin position="89"/>
        <end position="113"/>
    </location>
</feature>
<proteinExistence type="predicted"/>
<feature type="compositionally biased region" description="Polar residues" evidence="1">
    <location>
        <begin position="60"/>
        <end position="83"/>
    </location>
</feature>